<keyword evidence="1" id="KW-0732">Signal</keyword>
<comment type="caution">
    <text evidence="2">The sequence shown here is derived from an EMBL/GenBank/DDBJ whole genome shotgun (WGS) entry which is preliminary data.</text>
</comment>
<dbReference type="OrthoDB" id="1165066at2"/>
<proteinExistence type="predicted"/>
<reference evidence="2 3" key="1">
    <citation type="submission" date="2018-01" db="EMBL/GenBank/DDBJ databases">
        <authorList>
            <person name="Gaut B.S."/>
            <person name="Morton B.R."/>
            <person name="Clegg M.T."/>
            <person name="Duvall M.R."/>
        </authorList>
    </citation>
    <scope>NUCLEOTIDE SEQUENCE [LARGE SCALE GENOMIC DNA]</scope>
    <source>
        <strain evidence="2 3">HR-AV</strain>
    </source>
</reference>
<sequence length="368" mass="40649">MIKPNQIKCSIAMLSTFLAILISLSNSSCKKDLIEPTPNPPQTEIISEELEVPQKYDYYVASSKELLAAAAKASKGQTIYVADNAKIDMAQKGTIGLQAGVTLMSGRGNKDKNGKLIPGGMIFSTDLGQRPLIDVRGKGVRIANIRLVGPDTLQQVERMKELKATGQFYTVPYCQGVVTDYSDFVIEGSELCGWSHAAILIKKNCRNAKVLNNYIHHNQRYGLGYGVCLSGGEALIKGNTFNWNRHSITGSGVPGEGYEACNNTVLQYGLAEAFDMHGGDDRKDGTTIAGQYVNIHDNVFYFKEIFKDIIVNGRPIDYLYVKNNKFIKPNQTKAVRMHKDVNNSTVLDNTYGIPEKQISVELDTYMLK</sequence>
<dbReference type="Gene3D" id="2.160.20.10">
    <property type="entry name" value="Single-stranded right-handed beta-helix, Pectin lyase-like"/>
    <property type="match status" value="1"/>
</dbReference>
<evidence type="ECO:0008006" key="4">
    <source>
        <dbReference type="Google" id="ProtNLM"/>
    </source>
</evidence>
<accession>A0A2S4ZZH9</accession>
<evidence type="ECO:0000256" key="1">
    <source>
        <dbReference type="SAM" id="SignalP"/>
    </source>
</evidence>
<evidence type="ECO:0000313" key="2">
    <source>
        <dbReference type="EMBL" id="POY35768.1"/>
    </source>
</evidence>
<dbReference type="AlphaFoldDB" id="A0A2S4ZZH9"/>
<keyword evidence="3" id="KW-1185">Reference proteome</keyword>
<protein>
    <recommendedName>
        <fullName evidence="4">Right handed beta helix domain-containing protein</fullName>
    </recommendedName>
</protein>
<feature type="chain" id="PRO_5015657995" description="Right handed beta helix domain-containing protein" evidence="1">
    <location>
        <begin position="31"/>
        <end position="368"/>
    </location>
</feature>
<name>A0A2S4ZZH9_9SPHI</name>
<organism evidence="2 3">
    <name type="scientific">Solitalea longa</name>
    <dbReference type="NCBI Taxonomy" id="2079460"/>
    <lineage>
        <taxon>Bacteria</taxon>
        <taxon>Pseudomonadati</taxon>
        <taxon>Bacteroidota</taxon>
        <taxon>Sphingobacteriia</taxon>
        <taxon>Sphingobacteriales</taxon>
        <taxon>Sphingobacteriaceae</taxon>
        <taxon>Solitalea</taxon>
    </lineage>
</organism>
<dbReference type="RefSeq" id="WP_103789681.1">
    <property type="nucleotide sequence ID" value="NZ_PQVF01000009.1"/>
</dbReference>
<dbReference type="EMBL" id="PQVF01000009">
    <property type="protein sequence ID" value="POY35768.1"/>
    <property type="molecule type" value="Genomic_DNA"/>
</dbReference>
<dbReference type="InterPro" id="IPR011050">
    <property type="entry name" value="Pectin_lyase_fold/virulence"/>
</dbReference>
<evidence type="ECO:0000313" key="3">
    <source>
        <dbReference type="Proteomes" id="UP000236893"/>
    </source>
</evidence>
<dbReference type="InterPro" id="IPR012334">
    <property type="entry name" value="Pectin_lyas_fold"/>
</dbReference>
<dbReference type="Proteomes" id="UP000236893">
    <property type="component" value="Unassembled WGS sequence"/>
</dbReference>
<feature type="signal peptide" evidence="1">
    <location>
        <begin position="1"/>
        <end position="30"/>
    </location>
</feature>
<dbReference type="SUPFAM" id="SSF51126">
    <property type="entry name" value="Pectin lyase-like"/>
    <property type="match status" value="1"/>
</dbReference>
<gene>
    <name evidence="2" type="ORF">C3K47_13490</name>
</gene>